<dbReference type="AlphaFoldDB" id="A0AAE9JTF4"/>
<proteinExistence type="predicted"/>
<dbReference type="EMBL" id="CP092625">
    <property type="protein sequence ID" value="UMM44518.1"/>
    <property type="molecule type" value="Genomic_DNA"/>
</dbReference>
<evidence type="ECO:0000256" key="1">
    <source>
        <dbReference type="SAM" id="MobiDB-lite"/>
    </source>
</evidence>
<organism evidence="2 3">
    <name type="scientific">Caenorhabditis briggsae</name>
    <dbReference type="NCBI Taxonomy" id="6238"/>
    <lineage>
        <taxon>Eukaryota</taxon>
        <taxon>Metazoa</taxon>
        <taxon>Ecdysozoa</taxon>
        <taxon>Nematoda</taxon>
        <taxon>Chromadorea</taxon>
        <taxon>Rhabditida</taxon>
        <taxon>Rhabditina</taxon>
        <taxon>Rhabditomorpha</taxon>
        <taxon>Rhabditoidea</taxon>
        <taxon>Rhabditidae</taxon>
        <taxon>Peloderinae</taxon>
        <taxon>Caenorhabditis</taxon>
    </lineage>
</organism>
<evidence type="ECO:0000313" key="2">
    <source>
        <dbReference type="EMBL" id="UMM44518.1"/>
    </source>
</evidence>
<keyword evidence="3" id="KW-1185">Reference proteome</keyword>
<protein>
    <submittedName>
        <fullName evidence="2">Uncharacterized protein</fullName>
    </submittedName>
</protein>
<sequence length="137" mass="15813">MKNVKTTNEECMCVLLLVQSASTEGPLPSNEQTSSPNHSAGQRKANRLQQNAESMLQRMADKHKEQMISIEKQFLMQKQYLFCAKENNFRELEKKQMREKFVQKRIQKWIIPFLNSAVCPPPTRNGSNLEKSSGRGR</sequence>
<evidence type="ECO:0000313" key="3">
    <source>
        <dbReference type="Proteomes" id="UP000829354"/>
    </source>
</evidence>
<dbReference type="Proteomes" id="UP000829354">
    <property type="component" value="Chromosome X"/>
</dbReference>
<reference evidence="2 3" key="1">
    <citation type="submission" date="2022-04" db="EMBL/GenBank/DDBJ databases">
        <title>Chromosome-level reference genomes for two strains of Caenorhabditis briggsae: an improved platform for comparative genomics.</title>
        <authorList>
            <person name="Stevens L."/>
            <person name="Andersen E."/>
        </authorList>
    </citation>
    <scope>NUCLEOTIDE SEQUENCE [LARGE SCALE GENOMIC DNA]</scope>
    <source>
        <strain evidence="2">VX34</strain>
        <tissue evidence="2">Whole-organism</tissue>
    </source>
</reference>
<gene>
    <name evidence="2" type="ORF">L5515_019657</name>
</gene>
<feature type="region of interest" description="Disordered" evidence="1">
    <location>
        <begin position="24"/>
        <end position="50"/>
    </location>
</feature>
<feature type="compositionally biased region" description="Polar residues" evidence="1">
    <location>
        <begin position="24"/>
        <end position="40"/>
    </location>
</feature>
<name>A0AAE9JTF4_CAEBR</name>
<accession>A0AAE9JTF4</accession>